<gene>
    <name evidence="2" type="ORF">CUESP1_2655</name>
</gene>
<dbReference type="CDD" id="cd00077">
    <property type="entry name" value="HDc"/>
    <property type="match status" value="1"/>
</dbReference>
<reference evidence="2 3" key="1">
    <citation type="submission" date="2016-11" db="EMBL/GenBank/DDBJ databases">
        <authorList>
            <person name="Manzoor S."/>
        </authorList>
    </citation>
    <scope>NUCLEOTIDE SEQUENCE [LARGE SCALE GENOMIC DNA]</scope>
    <source>
        <strain evidence="2">Clostridium ultunense strain Esp</strain>
    </source>
</reference>
<dbReference type="SMART" id="SM00471">
    <property type="entry name" value="HDc"/>
    <property type="match status" value="1"/>
</dbReference>
<dbReference type="Pfam" id="PF01966">
    <property type="entry name" value="HD"/>
    <property type="match status" value="1"/>
</dbReference>
<dbReference type="GO" id="GO:0016787">
    <property type="term" value="F:hydrolase activity"/>
    <property type="evidence" value="ECO:0007669"/>
    <property type="project" value="UniProtKB-KW"/>
</dbReference>
<dbReference type="AlphaFoldDB" id="M1ZCM5"/>
<dbReference type="PROSITE" id="PS51831">
    <property type="entry name" value="HD"/>
    <property type="match status" value="1"/>
</dbReference>
<keyword evidence="3" id="KW-1185">Reference proteome</keyword>
<dbReference type="NCBIfam" id="TIGR00277">
    <property type="entry name" value="HDIG"/>
    <property type="match status" value="1"/>
</dbReference>
<organism evidence="2 3">
    <name type="scientific">[Clostridium] ultunense Esp</name>
    <dbReference type="NCBI Taxonomy" id="1288971"/>
    <lineage>
        <taxon>Bacteria</taxon>
        <taxon>Bacillati</taxon>
        <taxon>Bacillota</taxon>
        <taxon>Tissierellia</taxon>
        <taxon>Tissierellales</taxon>
        <taxon>Tepidimicrobiaceae</taxon>
        <taxon>Schnuerera</taxon>
    </lineage>
</organism>
<dbReference type="InterPro" id="IPR006674">
    <property type="entry name" value="HD_domain"/>
</dbReference>
<keyword evidence="2" id="KW-0378">Hydrolase</keyword>
<dbReference type="EMBL" id="LT669839">
    <property type="protein sequence ID" value="SHD77997.1"/>
    <property type="molecule type" value="Genomic_DNA"/>
</dbReference>
<dbReference type="HOGENOM" id="CLU_036524_3_1_9"/>
<dbReference type="Proteomes" id="UP000245423">
    <property type="component" value="Chromosome 1"/>
</dbReference>
<proteinExistence type="predicted"/>
<feature type="domain" description="HD" evidence="1">
    <location>
        <begin position="53"/>
        <end position="160"/>
    </location>
</feature>
<dbReference type="Gene3D" id="1.10.3210.50">
    <property type="match status" value="1"/>
</dbReference>
<dbReference type="SUPFAM" id="SSF109604">
    <property type="entry name" value="HD-domain/PDEase-like"/>
    <property type="match status" value="1"/>
</dbReference>
<evidence type="ECO:0000313" key="3">
    <source>
        <dbReference type="Proteomes" id="UP000245423"/>
    </source>
</evidence>
<dbReference type="InterPro" id="IPR003607">
    <property type="entry name" value="HD/PDEase_dom"/>
</dbReference>
<dbReference type="RefSeq" id="WP_005585959.1">
    <property type="nucleotide sequence ID" value="NZ_LT669839.1"/>
</dbReference>
<dbReference type="PANTHER" id="PTHR33594">
    <property type="entry name" value="SUPERFAMILY HYDROLASE, PUTATIVE (AFU_ORTHOLOGUE AFUA_1G03035)-RELATED"/>
    <property type="match status" value="1"/>
</dbReference>
<sequence length="255" mass="29365">MDKVRGIFFYSMDKLPIPLSIIAIRKEVNMMIDKKHEKIKEIVEKELSCSAHNLDHVMRVYNLCLLLAEHEENVDLHVLIPAALLHDIARVKESNDNTGKTDHAILGSEIAGRILRDLEYGEDKIEEIKHCIASHRFRSGNEPRTIEAKILFDADKLDSLGAIGIARTFMISGQFGQKLSTDLFSKKYMVENTTENGRLKDVSKHSPFIEYEVKFKKIPEKLYTKKAKEIGIDRLNFMNEFFNRLSMEIEGMRLV</sequence>
<name>M1ZCM5_9FIRM</name>
<protein>
    <submittedName>
        <fullName evidence="2">Metal dependent phosphohydrolase</fullName>
    </submittedName>
</protein>
<dbReference type="PANTHER" id="PTHR33594:SF1">
    <property type="entry name" value="HD_PDEASE DOMAIN-CONTAINING PROTEIN"/>
    <property type="match status" value="1"/>
</dbReference>
<evidence type="ECO:0000259" key="1">
    <source>
        <dbReference type="PROSITE" id="PS51831"/>
    </source>
</evidence>
<evidence type="ECO:0000313" key="2">
    <source>
        <dbReference type="EMBL" id="SHD77997.1"/>
    </source>
</evidence>
<dbReference type="InterPro" id="IPR006675">
    <property type="entry name" value="HDIG_dom"/>
</dbReference>
<accession>M1ZCM5</accession>